<evidence type="ECO:0000313" key="1">
    <source>
        <dbReference type="EMBL" id="ATA86921.1"/>
    </source>
</evidence>
<dbReference type="KEGG" id="cgh:CGC50_07025"/>
<accession>A0A250FPI0</accession>
<dbReference type="PROSITE" id="PS51257">
    <property type="entry name" value="PROKAR_LIPOPROTEIN"/>
    <property type="match status" value="1"/>
</dbReference>
<dbReference type="Pfam" id="PF14064">
    <property type="entry name" value="HmuY"/>
    <property type="match status" value="1"/>
</dbReference>
<protein>
    <submittedName>
        <fullName evidence="1">Heme-binding protein HmuY</fullName>
    </submittedName>
</protein>
<reference evidence="2" key="1">
    <citation type="submission" date="2017-06" db="EMBL/GenBank/DDBJ databases">
        <title>Capnocytophaga spp. assemblies.</title>
        <authorList>
            <person name="Gulvik C.A."/>
        </authorList>
    </citation>
    <scope>NUCLEOTIDE SEQUENCE [LARGE SCALE GENOMIC DNA]</scope>
    <source>
        <strain evidence="2">H1496</strain>
    </source>
</reference>
<dbReference type="GeneID" id="84808305"/>
<name>A0A250FPI0_9FLAO</name>
<dbReference type="OrthoDB" id="1100343at2"/>
<gene>
    <name evidence="1" type="ORF">CGC50_07025</name>
</gene>
<proteinExistence type="predicted"/>
<dbReference type="InterPro" id="IPR025921">
    <property type="entry name" value="HmuY"/>
</dbReference>
<evidence type="ECO:0000313" key="2">
    <source>
        <dbReference type="Proteomes" id="UP000217250"/>
    </source>
</evidence>
<dbReference type="EMBL" id="CP022386">
    <property type="protein sequence ID" value="ATA86921.1"/>
    <property type="molecule type" value="Genomic_DNA"/>
</dbReference>
<dbReference type="RefSeq" id="WP_095910232.1">
    <property type="nucleotide sequence ID" value="NZ_CP022386.1"/>
</dbReference>
<dbReference type="CDD" id="cd12105">
    <property type="entry name" value="HmuY"/>
    <property type="match status" value="1"/>
</dbReference>
<dbReference type="AlphaFoldDB" id="A0A250FPI0"/>
<sequence length="214" mass="23714">MKVKLFLATLVTGIFTLTSCSKDSNKEEEKKPANVKQEKNLNASQGKWVYYSFEKNAIVQVADPQNSLDWDIAFFAYYAKLNGGASGKGQAGVAKTENKDFSAAIATLPNEYKQDAEGTMSYGSYPNLTERKDAFSHLLSGGFDTPTGYVSLNPNNRQSSGGKWPSVYAPTKWVYVLKTAKGAFVKFQVTDFYNDKTDANYPSFQYVLSEDGKF</sequence>
<organism evidence="1 2">
    <name type="scientific">Capnocytophaga gingivalis</name>
    <dbReference type="NCBI Taxonomy" id="1017"/>
    <lineage>
        <taxon>Bacteria</taxon>
        <taxon>Pseudomonadati</taxon>
        <taxon>Bacteroidota</taxon>
        <taxon>Flavobacteriia</taxon>
        <taxon>Flavobacteriales</taxon>
        <taxon>Flavobacteriaceae</taxon>
        <taxon>Capnocytophaga</taxon>
    </lineage>
</organism>
<dbReference type="Proteomes" id="UP000217250">
    <property type="component" value="Chromosome"/>
</dbReference>